<dbReference type="AlphaFoldDB" id="A0AAX1C9P5"/>
<keyword evidence="5" id="KW-1185">Reference proteome</keyword>
<organism evidence="2 4">
    <name type="scientific">Dickeya dianthicola</name>
    <dbReference type="NCBI Taxonomy" id="204039"/>
    <lineage>
        <taxon>Bacteria</taxon>
        <taxon>Pseudomonadati</taxon>
        <taxon>Pseudomonadota</taxon>
        <taxon>Gammaproteobacteria</taxon>
        <taxon>Enterobacterales</taxon>
        <taxon>Pectobacteriaceae</taxon>
        <taxon>Dickeya</taxon>
    </lineage>
</organism>
<name>A0AAX1C9P5_9GAMM</name>
<dbReference type="Gene3D" id="3.30.160.390">
    <property type="entry name" value="Integrase, DNA-binding domain"/>
    <property type="match status" value="1"/>
</dbReference>
<dbReference type="InterPro" id="IPR025166">
    <property type="entry name" value="Integrase_DNA_bind_dom"/>
</dbReference>
<evidence type="ECO:0000313" key="4">
    <source>
        <dbReference type="Proteomes" id="UP000245055"/>
    </source>
</evidence>
<evidence type="ECO:0000259" key="1">
    <source>
        <dbReference type="Pfam" id="PF13356"/>
    </source>
</evidence>
<evidence type="ECO:0000313" key="3">
    <source>
        <dbReference type="EMBL" id="RJL67947.1"/>
    </source>
</evidence>
<dbReference type="Pfam" id="PF13356">
    <property type="entry name" value="Arm-DNA-bind_3"/>
    <property type="match status" value="1"/>
</dbReference>
<dbReference type="Proteomes" id="UP000245055">
    <property type="component" value="Unassembled WGS sequence"/>
</dbReference>
<reference evidence="2 4" key="1">
    <citation type="submission" date="2018-05" db="EMBL/GenBank/DDBJ databases">
        <title>Genomic diversity of pathogens causing Blackleg of Potato in Pakistan.</title>
        <authorList>
            <person name="Sarfraz S."/>
            <person name="Riaz K."/>
            <person name="Oulghazi S."/>
            <person name="Cigna J."/>
            <person name="Sahi S.T."/>
            <person name="Khan S.H."/>
            <person name="Hameed A."/>
            <person name="Faure D."/>
        </authorList>
    </citation>
    <scope>NUCLEOTIDE SEQUENCE [LARGE SCALE GENOMIC DNA]</scope>
    <source>
        <strain evidence="2 4">SS70</strain>
    </source>
</reference>
<reference evidence="3 5" key="2">
    <citation type="submission" date="2018-09" db="EMBL/GenBank/DDBJ databases">
        <title>Phylogenetic diversity of Pectobacterium and Dickeya strains causing blackleg disease of potato in Morocco.</title>
        <authorList>
            <person name="Oulghazi S."/>
            <person name="Moumni M."/>
            <person name="Faure D."/>
        </authorList>
    </citation>
    <scope>NUCLEOTIDE SEQUENCE [LARGE SCALE GENOMIC DNA]</scope>
    <source>
        <strain evidence="3 5">S4.16.03.LID</strain>
    </source>
</reference>
<dbReference type="Proteomes" id="UP000266633">
    <property type="component" value="Unassembled WGS sequence"/>
</dbReference>
<dbReference type="EMBL" id="QZDO01000066">
    <property type="protein sequence ID" value="RJL67947.1"/>
    <property type="molecule type" value="Genomic_DNA"/>
</dbReference>
<evidence type="ECO:0000313" key="5">
    <source>
        <dbReference type="Proteomes" id="UP000266633"/>
    </source>
</evidence>
<dbReference type="EMBL" id="QESZ01000007">
    <property type="protein sequence ID" value="PWD74767.1"/>
    <property type="molecule type" value="Genomic_DNA"/>
</dbReference>
<feature type="domain" description="Integrase DNA-binding" evidence="1">
    <location>
        <begin position="2"/>
        <end position="45"/>
    </location>
</feature>
<proteinExistence type="predicted"/>
<sequence length="148" mass="17460">MLTDSKVRSAKPLAKSYKFTDSQGLYLTVSTSGAKLWYFHYQVKHRPDGLITLPDETAIAIETERRLKTKARYHSMVTNHLLTRTNKYWIYVFYIVPDQQKKRAIELLFNSVKHVIVDHQHIPLEARHRHVFRVYTFEELRGLALNFG</sequence>
<protein>
    <submittedName>
        <fullName evidence="2">DUF4102 domain-containing protein</fullName>
    </submittedName>
</protein>
<dbReference type="InterPro" id="IPR038488">
    <property type="entry name" value="Integrase_DNA-bd_sf"/>
</dbReference>
<gene>
    <name evidence="3" type="ORF">D5077_17730</name>
    <name evidence="2" type="ORF">DF213_04770</name>
</gene>
<evidence type="ECO:0000313" key="2">
    <source>
        <dbReference type="EMBL" id="PWD74767.1"/>
    </source>
</evidence>
<comment type="caution">
    <text evidence="2">The sequence shown here is derived from an EMBL/GenBank/DDBJ whole genome shotgun (WGS) entry which is preliminary data.</text>
</comment>
<accession>A0AAX1C9P5</accession>